<gene>
    <name evidence="1" type="ORF">ACOC_LOCUS5490</name>
</gene>
<evidence type="ECO:0000313" key="2">
    <source>
        <dbReference type="Proteomes" id="UP000267027"/>
    </source>
</evidence>
<dbReference type="Proteomes" id="UP000267027">
    <property type="component" value="Unassembled WGS sequence"/>
</dbReference>
<dbReference type="EMBL" id="UYYA01003874">
    <property type="protein sequence ID" value="VDM57075.1"/>
    <property type="molecule type" value="Genomic_DNA"/>
</dbReference>
<name>A0A0R3PL85_ANGCS</name>
<keyword evidence="2" id="KW-1185">Reference proteome</keyword>
<proteinExistence type="predicted"/>
<evidence type="ECO:0000313" key="3">
    <source>
        <dbReference type="WBParaSite" id="ACOC_0000548901-mRNA-1"/>
    </source>
</evidence>
<organism evidence="3">
    <name type="scientific">Angiostrongylus costaricensis</name>
    <name type="common">Nematode worm</name>
    <dbReference type="NCBI Taxonomy" id="334426"/>
    <lineage>
        <taxon>Eukaryota</taxon>
        <taxon>Metazoa</taxon>
        <taxon>Ecdysozoa</taxon>
        <taxon>Nematoda</taxon>
        <taxon>Chromadorea</taxon>
        <taxon>Rhabditida</taxon>
        <taxon>Rhabditina</taxon>
        <taxon>Rhabditomorpha</taxon>
        <taxon>Strongyloidea</taxon>
        <taxon>Metastrongylidae</taxon>
        <taxon>Angiostrongylus</taxon>
    </lineage>
</organism>
<sequence>MVDSVCFDPLSSERWRDIRRLPHHPGHSKVGIFDSWLPYGSTHTQCTEAYLLVQVDWYVNCRRKFSKLALMHFVFPTIGCSALNHLSFACFGPFLVLETWTLFIWTPSMSLISTDSFIFGMFSKVCWAFNSLTTAQVLR</sequence>
<dbReference type="WBParaSite" id="ACOC_0000548901-mRNA-1">
    <property type="protein sequence ID" value="ACOC_0000548901-mRNA-1"/>
    <property type="gene ID" value="ACOC_0000548901"/>
</dbReference>
<protein>
    <submittedName>
        <fullName evidence="3">Neur_chan_LBD domain-containing protein</fullName>
    </submittedName>
</protein>
<reference evidence="3" key="1">
    <citation type="submission" date="2017-02" db="UniProtKB">
        <authorList>
            <consortium name="WormBaseParasite"/>
        </authorList>
    </citation>
    <scope>IDENTIFICATION</scope>
</reference>
<accession>A0A0R3PL85</accession>
<dbReference type="AlphaFoldDB" id="A0A0R3PL85"/>
<reference evidence="1 2" key="2">
    <citation type="submission" date="2018-11" db="EMBL/GenBank/DDBJ databases">
        <authorList>
            <consortium name="Pathogen Informatics"/>
        </authorList>
    </citation>
    <scope>NUCLEOTIDE SEQUENCE [LARGE SCALE GENOMIC DNA]</scope>
    <source>
        <strain evidence="1 2">Costa Rica</strain>
    </source>
</reference>
<evidence type="ECO:0000313" key="1">
    <source>
        <dbReference type="EMBL" id="VDM57075.1"/>
    </source>
</evidence>